<evidence type="ECO:0000313" key="2">
    <source>
        <dbReference type="Proteomes" id="UP001369086"/>
    </source>
</evidence>
<dbReference type="SMART" id="SM00015">
    <property type="entry name" value="IQ"/>
    <property type="match status" value="3"/>
</dbReference>
<organism evidence="1 2">
    <name type="scientific">Huso huso</name>
    <name type="common">Beluga</name>
    <name type="synonym">Acipenser huso</name>
    <dbReference type="NCBI Taxonomy" id="61971"/>
    <lineage>
        <taxon>Eukaryota</taxon>
        <taxon>Metazoa</taxon>
        <taxon>Chordata</taxon>
        <taxon>Craniata</taxon>
        <taxon>Vertebrata</taxon>
        <taxon>Euteleostomi</taxon>
        <taxon>Actinopterygii</taxon>
        <taxon>Chondrostei</taxon>
        <taxon>Acipenseriformes</taxon>
        <taxon>Acipenseridae</taxon>
        <taxon>Huso</taxon>
    </lineage>
</organism>
<dbReference type="PROSITE" id="PS50096">
    <property type="entry name" value="IQ"/>
    <property type="match status" value="3"/>
</dbReference>
<dbReference type="Proteomes" id="UP001369086">
    <property type="component" value="Unassembled WGS sequence"/>
</dbReference>
<name>A0ABR0YN62_HUSHU</name>
<dbReference type="EMBL" id="JAHFZB010000026">
    <property type="protein sequence ID" value="KAK6474037.1"/>
    <property type="molecule type" value="Genomic_DNA"/>
</dbReference>
<evidence type="ECO:0000313" key="1">
    <source>
        <dbReference type="EMBL" id="KAK6474037.1"/>
    </source>
</evidence>
<dbReference type="InterPro" id="IPR027417">
    <property type="entry name" value="P-loop_NTPase"/>
</dbReference>
<dbReference type="SUPFAM" id="SSF52540">
    <property type="entry name" value="P-loop containing nucleoside triphosphate hydrolases"/>
    <property type="match status" value="1"/>
</dbReference>
<dbReference type="PANTHER" id="PTHR21633">
    <property type="entry name" value="IQ MOTIF CONTAINING F"/>
    <property type="match status" value="1"/>
</dbReference>
<accession>A0ABR0YN62</accession>
<dbReference type="Pfam" id="PF00612">
    <property type="entry name" value="IQ"/>
    <property type="match status" value="3"/>
</dbReference>
<dbReference type="PANTHER" id="PTHR21633:SF10">
    <property type="entry name" value="IQ MOTIF CONTAINING F4"/>
    <property type="match status" value="1"/>
</dbReference>
<protein>
    <submittedName>
        <fullName evidence="1">IQ domain-containing protein F1-like</fullName>
    </submittedName>
</protein>
<dbReference type="InterPro" id="IPR039887">
    <property type="entry name" value="IQCF"/>
</dbReference>
<keyword evidence="2" id="KW-1185">Reference proteome</keyword>
<comment type="caution">
    <text evidence="1">The sequence shown here is derived from an EMBL/GenBank/DDBJ whole genome shotgun (WGS) entry which is preliminary data.</text>
</comment>
<proteinExistence type="predicted"/>
<dbReference type="Gene3D" id="1.20.5.190">
    <property type="match status" value="2"/>
</dbReference>
<sequence>MAFACRFFSFLISIGFEKRLNTESKSATLIQAWWRGQLMRRSLVHLTFLVVLLQRWWRRVRWLHRERKRKKALTQYIYETKAAVLIQTTVKTWLAQRRYQQAQKAAITIQSGWRGYTGRKKAAAIKESAGTLIELEIEIELRDFVD</sequence>
<reference evidence="1 2" key="1">
    <citation type="submission" date="2021-05" db="EMBL/GenBank/DDBJ databases">
        <authorList>
            <person name="Zahm M."/>
            <person name="Klopp C."/>
            <person name="Cabau C."/>
            <person name="Kuhl H."/>
            <person name="Suciu R."/>
            <person name="Ciorpac M."/>
            <person name="Holostenco D."/>
            <person name="Gessner J."/>
            <person name="Wuertz S."/>
            <person name="Hohne C."/>
            <person name="Stock M."/>
            <person name="Gislard M."/>
            <person name="Lluch J."/>
            <person name="Milhes M."/>
            <person name="Lampietro C."/>
            <person name="Lopez Roques C."/>
            <person name="Donnadieu C."/>
            <person name="Du K."/>
            <person name="Schartl M."/>
            <person name="Guiguen Y."/>
        </authorList>
    </citation>
    <scope>NUCLEOTIDE SEQUENCE [LARGE SCALE GENOMIC DNA]</scope>
    <source>
        <strain evidence="1">Hh-F2</strain>
        <tissue evidence="1">Blood</tissue>
    </source>
</reference>
<gene>
    <name evidence="1" type="ORF">HHUSO_G26178</name>
</gene>
<dbReference type="InterPro" id="IPR000048">
    <property type="entry name" value="IQ_motif_EF-hand-BS"/>
</dbReference>